<dbReference type="PANTHER" id="PTHR10091">
    <property type="entry name" value="ALDOSE-1-EPIMERASE"/>
    <property type="match status" value="1"/>
</dbReference>
<keyword evidence="3" id="KW-0413">Isomerase</keyword>
<dbReference type="GO" id="GO:0006006">
    <property type="term" value="P:glucose metabolic process"/>
    <property type="evidence" value="ECO:0007669"/>
    <property type="project" value="TreeGrafter"/>
</dbReference>
<evidence type="ECO:0000313" key="10">
    <source>
        <dbReference type="Proteomes" id="UP000242547"/>
    </source>
</evidence>
<dbReference type="InterPro" id="IPR011013">
    <property type="entry name" value="Gal_mutarotase_sf_dom"/>
</dbReference>
<evidence type="ECO:0000256" key="2">
    <source>
        <dbReference type="ARBA" id="ARBA00014165"/>
    </source>
</evidence>
<evidence type="ECO:0000256" key="6">
    <source>
        <dbReference type="ARBA" id="ARBA00033373"/>
    </source>
</evidence>
<dbReference type="GO" id="GO:0005737">
    <property type="term" value="C:cytoplasm"/>
    <property type="evidence" value="ECO:0007669"/>
    <property type="project" value="TreeGrafter"/>
</dbReference>
<dbReference type="InterPro" id="IPR018052">
    <property type="entry name" value="Ald1_epimerase_CS"/>
</dbReference>
<protein>
    <recommendedName>
        <fullName evidence="2">Aldose 1-epimerase</fullName>
    </recommendedName>
    <alternativeName>
        <fullName evidence="6">Galactose mutarotase</fullName>
    </alternativeName>
    <alternativeName>
        <fullName evidence="5">Type-1 mutarotase</fullName>
    </alternativeName>
</protein>
<comment type="similarity">
    <text evidence="1">Belongs to the aldose epimerase family.</text>
</comment>
<name>A0A2K4DT67_9STAP</name>
<reference evidence="9 10" key="1">
    <citation type="journal article" date="2016" name="Front. Microbiol.">
        <title>Comprehensive Phylogenetic Analysis of Bovine Non-aureus Staphylococci Species Based on Whole-Genome Sequencing.</title>
        <authorList>
            <person name="Naushad S."/>
            <person name="Barkema H.W."/>
            <person name="Luby C."/>
            <person name="Condas L.A."/>
            <person name="Nobrega D.B."/>
            <person name="Carson D.A."/>
            <person name="De Buck J."/>
        </authorList>
    </citation>
    <scope>NUCLEOTIDE SEQUENCE [LARGE SCALE GENOMIC DNA]</scope>
    <source>
        <strain evidence="8 9">SNUC 1409</strain>
        <strain evidence="7 10">SNUC 761</strain>
    </source>
</reference>
<dbReference type="GO" id="GO:0030246">
    <property type="term" value="F:carbohydrate binding"/>
    <property type="evidence" value="ECO:0007669"/>
    <property type="project" value="InterPro"/>
</dbReference>
<sequence length="342" mass="39495">MIVEVEKQRHGIDLIKIDNNDTNIVFTNYGARIVSWKYHDNNIILGNKVEADEFYPSNPYHFGATIGRYAGRIGNATFKLNGHDYKLEANDTPHQLHGGSHGLDNRLFEYDIQDNITNIKLTFTIQLKSEEDGYPGDMMIKVIHTYDVEHRWTVEYKAQSTEDTVFNPTNHVYFNLNRDNNVIDNHKITSTKLNMYPIDETHLVANAQPIDLLKTLNSDSVCFKDIFNSDNEQLKQQIEPLNGLDHPFDIGNQELTMENNEFALHLETTMPNVVIFTFNDTTKWQSDFNIYKAHSGVTLETQCLPNDINIYNNKARSILKADEEFYSKTTYQISEKESENDI</sequence>
<accession>A0A2K4DT67</accession>
<evidence type="ECO:0000313" key="7">
    <source>
        <dbReference type="EMBL" id="PTE72165.1"/>
    </source>
</evidence>
<dbReference type="SUPFAM" id="SSF74650">
    <property type="entry name" value="Galactose mutarotase-like"/>
    <property type="match status" value="1"/>
</dbReference>
<reference evidence="7" key="3">
    <citation type="submission" date="2018-03" db="EMBL/GenBank/DDBJ databases">
        <authorList>
            <person name="Keele B.F."/>
        </authorList>
    </citation>
    <scope>NUCLEOTIDE SEQUENCE</scope>
    <source>
        <strain evidence="7">SNUC 761</strain>
    </source>
</reference>
<dbReference type="Pfam" id="PF01263">
    <property type="entry name" value="Aldose_epim"/>
    <property type="match status" value="1"/>
</dbReference>
<gene>
    <name evidence="7" type="ORF">BUY44_08495</name>
    <name evidence="8" type="ORF">BUY47_06360</name>
</gene>
<dbReference type="OrthoDB" id="9779408at2"/>
<dbReference type="Proteomes" id="UP000242547">
    <property type="component" value="Unassembled WGS sequence"/>
</dbReference>
<dbReference type="RefSeq" id="WP_103165749.1">
    <property type="nucleotide sequence ID" value="NZ_CP130489.1"/>
</dbReference>
<dbReference type="EMBL" id="PYZI01000006">
    <property type="protein sequence ID" value="PTF13979.1"/>
    <property type="molecule type" value="Genomic_DNA"/>
</dbReference>
<dbReference type="CDD" id="cd09019">
    <property type="entry name" value="galactose_mutarotase_like"/>
    <property type="match status" value="1"/>
</dbReference>
<dbReference type="GO" id="GO:0033499">
    <property type="term" value="P:galactose catabolic process via UDP-galactose, Leloir pathway"/>
    <property type="evidence" value="ECO:0007669"/>
    <property type="project" value="TreeGrafter"/>
</dbReference>
<dbReference type="InterPro" id="IPR014718">
    <property type="entry name" value="GH-type_carb-bd"/>
</dbReference>
<reference evidence="8" key="2">
    <citation type="submission" date="2018-03" db="EMBL/GenBank/DDBJ databases">
        <authorList>
            <person name="Naushad S."/>
        </authorList>
    </citation>
    <scope>NUCLEOTIDE SEQUENCE</scope>
    <source>
        <strain evidence="8">SNUC 1409</strain>
    </source>
</reference>
<evidence type="ECO:0000256" key="3">
    <source>
        <dbReference type="ARBA" id="ARBA00023235"/>
    </source>
</evidence>
<dbReference type="InterPro" id="IPR008183">
    <property type="entry name" value="Aldose_1/G6P_1-epimerase"/>
</dbReference>
<dbReference type="EMBL" id="PYZL01000059">
    <property type="protein sequence ID" value="PTE72165.1"/>
    <property type="molecule type" value="Genomic_DNA"/>
</dbReference>
<evidence type="ECO:0000256" key="1">
    <source>
        <dbReference type="ARBA" id="ARBA00006206"/>
    </source>
</evidence>
<dbReference type="Proteomes" id="UP000242088">
    <property type="component" value="Unassembled WGS sequence"/>
</dbReference>
<dbReference type="AlphaFoldDB" id="A0A2K4DT67"/>
<dbReference type="Gene3D" id="2.70.98.10">
    <property type="match status" value="1"/>
</dbReference>
<evidence type="ECO:0000256" key="4">
    <source>
        <dbReference type="ARBA" id="ARBA00023277"/>
    </source>
</evidence>
<dbReference type="InterPro" id="IPR047215">
    <property type="entry name" value="Galactose_mutarotase-like"/>
</dbReference>
<dbReference type="PROSITE" id="PS00545">
    <property type="entry name" value="ALDOSE_1_EPIMERASE"/>
    <property type="match status" value="1"/>
</dbReference>
<evidence type="ECO:0000313" key="8">
    <source>
        <dbReference type="EMBL" id="PTF13979.1"/>
    </source>
</evidence>
<dbReference type="GO" id="GO:0004034">
    <property type="term" value="F:aldose 1-epimerase activity"/>
    <property type="evidence" value="ECO:0007669"/>
    <property type="project" value="TreeGrafter"/>
</dbReference>
<proteinExistence type="inferred from homology"/>
<evidence type="ECO:0000313" key="9">
    <source>
        <dbReference type="Proteomes" id="UP000242088"/>
    </source>
</evidence>
<dbReference type="PANTHER" id="PTHR10091:SF0">
    <property type="entry name" value="GALACTOSE MUTAROTASE"/>
    <property type="match status" value="1"/>
</dbReference>
<keyword evidence="9" id="KW-1185">Reference proteome</keyword>
<dbReference type="GeneID" id="48887240"/>
<keyword evidence="4" id="KW-0119">Carbohydrate metabolism</keyword>
<evidence type="ECO:0000256" key="5">
    <source>
        <dbReference type="ARBA" id="ARBA00032300"/>
    </source>
</evidence>
<comment type="caution">
    <text evidence="7">The sequence shown here is derived from an EMBL/GenBank/DDBJ whole genome shotgun (WGS) entry which is preliminary data.</text>
</comment>
<organism evidence="7 10">
    <name type="scientific">Staphylococcus devriesei</name>
    <dbReference type="NCBI Taxonomy" id="586733"/>
    <lineage>
        <taxon>Bacteria</taxon>
        <taxon>Bacillati</taxon>
        <taxon>Bacillota</taxon>
        <taxon>Bacilli</taxon>
        <taxon>Bacillales</taxon>
        <taxon>Staphylococcaceae</taxon>
        <taxon>Staphylococcus</taxon>
    </lineage>
</organism>